<dbReference type="Pfam" id="PF02803">
    <property type="entry name" value="Thiolase_C"/>
    <property type="match status" value="1"/>
</dbReference>
<dbReference type="FunFam" id="3.40.47.10:FF:000010">
    <property type="entry name" value="Acetyl-CoA acetyltransferase (Thiolase)"/>
    <property type="match status" value="1"/>
</dbReference>
<accession>A0A3A6QWE8</accession>
<evidence type="ECO:0000256" key="2">
    <source>
        <dbReference type="ARBA" id="ARBA00022679"/>
    </source>
</evidence>
<dbReference type="PIRSF" id="PIRSF000429">
    <property type="entry name" value="Ac-CoA_Ac_transf"/>
    <property type="match status" value="1"/>
</dbReference>
<feature type="active site" description="Proton acceptor" evidence="4">
    <location>
        <position position="348"/>
    </location>
</feature>
<feature type="domain" description="Thiolase C-terminal" evidence="7">
    <location>
        <begin position="270"/>
        <end position="390"/>
    </location>
</feature>
<evidence type="ECO:0000256" key="5">
    <source>
        <dbReference type="RuleBase" id="RU003557"/>
    </source>
</evidence>
<evidence type="ECO:0000256" key="3">
    <source>
        <dbReference type="ARBA" id="ARBA00023315"/>
    </source>
</evidence>
<dbReference type="PANTHER" id="PTHR18919:SF164">
    <property type="entry name" value="ACETYL-COA ACETYLTRANSFERASE"/>
    <property type="match status" value="1"/>
</dbReference>
<dbReference type="InterPro" id="IPR002155">
    <property type="entry name" value="Thiolase"/>
</dbReference>
<name>A0A3A6QWE8_9VIBR</name>
<dbReference type="InterPro" id="IPR020610">
    <property type="entry name" value="Thiolase_AS"/>
</dbReference>
<dbReference type="Proteomes" id="UP000273252">
    <property type="component" value="Unassembled WGS sequence"/>
</dbReference>
<keyword evidence="9" id="KW-1185">Reference proteome</keyword>
<sequence length="392" mass="42070">MIIETWILAAKRTPIGSFQGVFSNIEVTDLGSQAIKGALAESGLNAEKISEVLMGCVLPAGVGQAPARQASLGAKIPESVGCTTINKVCGSGMKTVMLAHDMIQAGSARAIVAGGMENMSASPYIMKKARQGLRLGHDQVLDHMFYDGLQDAYQGELMGVYAERMAEKYQYSRESMDNWAQDSVMRARNAIENGMFIDEIAPVTVANHHSTIHVTNDEHPHQVDVSKMVTLRSAFAKHGSVTAANSSSISDGASALILVNSEFAIEQNLRPIAKIVAHTTHARKPEEFTISPVYAIEQLLEKTGWDKEDVDLWEINEAFAVVTQHAIQSLNLDPEKVNSRGGACALGHPIGASGNRIIVTLIHALKQTHGKRGIASLCIGGGEATAIAIEMF</sequence>
<evidence type="ECO:0000313" key="8">
    <source>
        <dbReference type="EMBL" id="RJX75598.1"/>
    </source>
</evidence>
<dbReference type="EMBL" id="QVMU01000001">
    <property type="protein sequence ID" value="RJX75598.1"/>
    <property type="molecule type" value="Genomic_DNA"/>
</dbReference>
<dbReference type="NCBIfam" id="TIGR01930">
    <property type="entry name" value="AcCoA-C-Actrans"/>
    <property type="match status" value="1"/>
</dbReference>
<dbReference type="AlphaFoldDB" id="A0A3A6QWE8"/>
<comment type="caution">
    <text evidence="8">The sequence shown here is derived from an EMBL/GenBank/DDBJ whole genome shotgun (WGS) entry which is preliminary data.</text>
</comment>
<dbReference type="PROSITE" id="PS00098">
    <property type="entry name" value="THIOLASE_1"/>
    <property type="match status" value="1"/>
</dbReference>
<gene>
    <name evidence="8" type="ORF">DZ860_02680</name>
</gene>
<keyword evidence="3 5" id="KW-0012">Acyltransferase</keyword>
<dbReference type="OrthoDB" id="8951704at2"/>
<dbReference type="CDD" id="cd00751">
    <property type="entry name" value="thiolase"/>
    <property type="match status" value="1"/>
</dbReference>
<proteinExistence type="inferred from homology"/>
<comment type="similarity">
    <text evidence="1 5">Belongs to the thiolase-like superfamily. Thiolase family.</text>
</comment>
<dbReference type="Pfam" id="PF00108">
    <property type="entry name" value="Thiolase_N"/>
    <property type="match status" value="1"/>
</dbReference>
<evidence type="ECO:0000259" key="6">
    <source>
        <dbReference type="Pfam" id="PF00108"/>
    </source>
</evidence>
<dbReference type="InterPro" id="IPR016039">
    <property type="entry name" value="Thiolase-like"/>
</dbReference>
<feature type="active site" description="Acyl-thioester intermediate" evidence="4">
    <location>
        <position position="89"/>
    </location>
</feature>
<feature type="domain" description="Thiolase N-terminal" evidence="6">
    <location>
        <begin position="7"/>
        <end position="261"/>
    </location>
</feature>
<dbReference type="SUPFAM" id="SSF53901">
    <property type="entry name" value="Thiolase-like"/>
    <property type="match status" value="2"/>
</dbReference>
<evidence type="ECO:0000259" key="7">
    <source>
        <dbReference type="Pfam" id="PF02803"/>
    </source>
</evidence>
<dbReference type="PANTHER" id="PTHR18919">
    <property type="entry name" value="ACETYL-COA C-ACYLTRANSFERASE"/>
    <property type="match status" value="1"/>
</dbReference>
<dbReference type="InterPro" id="IPR020617">
    <property type="entry name" value="Thiolase_C"/>
</dbReference>
<dbReference type="GO" id="GO:0044281">
    <property type="term" value="P:small molecule metabolic process"/>
    <property type="evidence" value="ECO:0007669"/>
    <property type="project" value="UniProtKB-ARBA"/>
</dbReference>
<organism evidence="8 9">
    <name type="scientific">Vibrio sinensis</name>
    <dbReference type="NCBI Taxonomy" id="2302434"/>
    <lineage>
        <taxon>Bacteria</taxon>
        <taxon>Pseudomonadati</taxon>
        <taxon>Pseudomonadota</taxon>
        <taxon>Gammaproteobacteria</taxon>
        <taxon>Vibrionales</taxon>
        <taxon>Vibrionaceae</taxon>
        <taxon>Vibrio</taxon>
    </lineage>
</organism>
<dbReference type="PROSITE" id="PS00099">
    <property type="entry name" value="THIOLASE_3"/>
    <property type="match status" value="1"/>
</dbReference>
<reference evidence="8 9" key="1">
    <citation type="submission" date="2018-08" db="EMBL/GenBank/DDBJ databases">
        <title>Vibrio isolated from the Eastern China Marginal Seas.</title>
        <authorList>
            <person name="Li Y."/>
        </authorList>
    </citation>
    <scope>NUCLEOTIDE SEQUENCE [LARGE SCALE GENOMIC DNA]</scope>
    <source>
        <strain evidence="8 9">BEI233</strain>
    </source>
</reference>
<feature type="active site" description="Proton acceptor" evidence="4">
    <location>
        <position position="378"/>
    </location>
</feature>
<evidence type="ECO:0000256" key="4">
    <source>
        <dbReference type="PIRSR" id="PIRSR000429-1"/>
    </source>
</evidence>
<dbReference type="InterPro" id="IPR020615">
    <property type="entry name" value="Thiolase_acyl_enz_int_AS"/>
</dbReference>
<dbReference type="InterPro" id="IPR020616">
    <property type="entry name" value="Thiolase_N"/>
</dbReference>
<evidence type="ECO:0000256" key="1">
    <source>
        <dbReference type="ARBA" id="ARBA00010982"/>
    </source>
</evidence>
<protein>
    <submittedName>
        <fullName evidence="8">Thiolase family protein</fullName>
    </submittedName>
</protein>
<dbReference type="GO" id="GO:0003988">
    <property type="term" value="F:acetyl-CoA C-acyltransferase activity"/>
    <property type="evidence" value="ECO:0007669"/>
    <property type="project" value="UniProtKB-ARBA"/>
</dbReference>
<keyword evidence="2 5" id="KW-0808">Transferase</keyword>
<dbReference type="RefSeq" id="WP_120029354.1">
    <property type="nucleotide sequence ID" value="NZ_QVMU01000001.1"/>
</dbReference>
<evidence type="ECO:0000313" key="9">
    <source>
        <dbReference type="Proteomes" id="UP000273252"/>
    </source>
</evidence>
<dbReference type="Gene3D" id="3.40.47.10">
    <property type="match status" value="2"/>
</dbReference>